<protein>
    <submittedName>
        <fullName evidence="5">Thyroid adenoma-associated protein like protein</fullName>
    </submittedName>
</protein>
<name>A0A154P2S1_DUFNO</name>
<keyword evidence="2" id="KW-0819">tRNA processing</keyword>
<organism evidence="5 6">
    <name type="scientific">Dufourea novaeangliae</name>
    <name type="common">Sweat bee</name>
    <dbReference type="NCBI Taxonomy" id="178035"/>
    <lineage>
        <taxon>Eukaryota</taxon>
        <taxon>Metazoa</taxon>
        <taxon>Ecdysozoa</taxon>
        <taxon>Arthropoda</taxon>
        <taxon>Hexapoda</taxon>
        <taxon>Insecta</taxon>
        <taxon>Pterygota</taxon>
        <taxon>Neoptera</taxon>
        <taxon>Endopterygota</taxon>
        <taxon>Hymenoptera</taxon>
        <taxon>Apocrita</taxon>
        <taxon>Aculeata</taxon>
        <taxon>Apoidea</taxon>
        <taxon>Anthophila</taxon>
        <taxon>Halictidae</taxon>
        <taxon>Rophitinae</taxon>
        <taxon>Dufourea</taxon>
    </lineage>
</organism>
<gene>
    <name evidence="5" type="ORF">WN55_07585</name>
</gene>
<dbReference type="Pfam" id="PF25151">
    <property type="entry name" value="TPR_Trm732_C"/>
    <property type="match status" value="1"/>
</dbReference>
<accession>A0A154P2S1</accession>
<comment type="similarity">
    <text evidence="1">Belongs to the THADA family.</text>
</comment>
<evidence type="ECO:0000313" key="5">
    <source>
        <dbReference type="EMBL" id="KZC06123.1"/>
    </source>
</evidence>
<evidence type="ECO:0000259" key="3">
    <source>
        <dbReference type="Pfam" id="PF10350"/>
    </source>
</evidence>
<dbReference type="InterPro" id="IPR016024">
    <property type="entry name" value="ARM-type_fold"/>
</dbReference>
<dbReference type="GO" id="GO:0030488">
    <property type="term" value="P:tRNA methylation"/>
    <property type="evidence" value="ECO:0007669"/>
    <property type="project" value="TreeGrafter"/>
</dbReference>
<feature type="domain" description="tRNA (32-2'-O)-methyltransferase regulator THADA-like C-terminal TPR repeats region" evidence="4">
    <location>
        <begin position="934"/>
        <end position="1094"/>
    </location>
</feature>
<dbReference type="EMBL" id="KQ434806">
    <property type="protein sequence ID" value="KZC06123.1"/>
    <property type="molecule type" value="Genomic_DNA"/>
</dbReference>
<dbReference type="SUPFAM" id="SSF48371">
    <property type="entry name" value="ARM repeat"/>
    <property type="match status" value="1"/>
</dbReference>
<dbReference type="PANTHER" id="PTHR14387:SF0">
    <property type="entry name" value="DUF2428 DOMAIN-CONTAINING PROTEIN"/>
    <property type="match status" value="1"/>
</dbReference>
<evidence type="ECO:0000256" key="1">
    <source>
        <dbReference type="ARBA" id="ARBA00010409"/>
    </source>
</evidence>
<dbReference type="InterPro" id="IPR051954">
    <property type="entry name" value="tRNA_methyltransferase_THADA"/>
</dbReference>
<dbReference type="InterPro" id="IPR056842">
    <property type="entry name" value="THADA-like_TPR_C"/>
</dbReference>
<sequence length="1541" mass="178945">MCTKNLELIHLIKELQSCTEDTIILRRLINYASSHKQLWNDESLKQWQPVLTHVIQLFIPNSEVQREKTLLASHTFFALLSMESTLVFLNGTLTNFLTSNSNALYFLNEKYNIVEFELFKLISAYGYLQVNCKEIYSNDICSLIFCVTYEHCIRYTKHSYFAYKVLELWLHRTMCTNFWDMCDLALEQKLEAIIFSNWCNAINEISKQNSVSIFNMYLKIMEKKYNGYLEFVFKHCIDRISWQNEVKYDILAEICNVWDNINMMTSRDFLLSLSTSLTKYNLRSAGTKAYIAIIKKITEDEWKTAFGCIMNYLFHHWETTENANYNALQLLCKHWLEPIIKKYKSILPYLWNLTRDIYGYFLRSHLQRIAGEVHIDLPQKPNIECYINHKNEVVRLNGFAISCYEVNNLYDKTKDQFFTTRNFLWHNANSTTVCMRDGIVRYFKVFFASVLKMCDTKPDCINDVFYITHWLHEFLLDCFEIGSCYQRKILGLNLYKAMLSFTNANGLNKFSNIENASCTLLVQKHLKATDNWQFTNKASLFCLLRLVLDSALDVKQLSNSIILDYFDLNILTNSEKQILYRVALKYSNSSKFYEIESGTALISILANWLPFDILAEYISFNNCSSYTDFLFHEAASQLTEMKQDILKAIVQNKPFYGVLTALLNITFRNGPENSCLTLEFVKKLLHLLKDASNFFLSILSSKSENTEYSSSFAEMGLAIDNAIKNSKVDNIDFEELCLTPAHQVLISCIWMSLKVSCEIASEIGTLRYSYETVKCSADIIVTVLLRCRHKGVVEAAGTAVGHLTRCLCKEAEYYDLPKMHVLRILEDNAMNSLNITRRGAGLSIMFHRIVVSDNRRDRPLLHFAVQRLLDLLDNISDVSPKSVECQHDSPCARRLHFLRALVADKEIHAQLIPYMERISLTCFKYLESEIWTIRNASLQLFGAIVPRLVGQSYGQSVDFGNGYPINHFVTHYPILANYVMKEVQNFSSTFMDFSTALYLHSNVVHILILLSKFSNSGSNLIDYSSEEFVSKMKHLLRTLFKNPVLYVRLLAAKAYAALTDFLNIECEIMELKHQVSLSKNANLIHGYLLTMKYLKEKLLVEVNNISLESAAVEYVNQEPKQCAELLRLRKILQIWGIIPAGENKICYILEVLCLQLSESISDKLDSTDIFCFDQNISVLSSERIKPGFFQFIDHSTKLYADYVRRTNFIDTDTLHKILVSHCIDQSSSFLNNVGSCMPVLKIVLEHLLLNEHNCSELHVNAMVTYALDTLKHLSLSDMSKLNMKNFVKNLSFETRESVTNSKLWRLKFILIIMYSDNDIIINRILSHVLNLCVHEEEYKRQIAVELIQFSIRRFAELTNANKLTVLHCCLILLKDEISEIRDGIAENLRAHILQTIEHDECMYQSLLKRVMLGRPKFVTNKDMNLFFLKLFTHSIKNFDVNAAIENPFYHDDNPAYREESKFLNLCFYYIRGNKYNSDKCSAENTARNNNERLIDVLDKMEAKYRLQQECLFDNTNLDIVLNIKYVEYLLRKQKIVIQEYS</sequence>
<dbReference type="OrthoDB" id="6614653at2759"/>
<keyword evidence="6" id="KW-1185">Reference proteome</keyword>
<dbReference type="STRING" id="178035.A0A154P2S1"/>
<dbReference type="GO" id="GO:0005829">
    <property type="term" value="C:cytosol"/>
    <property type="evidence" value="ECO:0007669"/>
    <property type="project" value="TreeGrafter"/>
</dbReference>
<feature type="domain" description="DUF2428" evidence="3">
    <location>
        <begin position="680"/>
        <end position="932"/>
    </location>
</feature>
<evidence type="ECO:0000256" key="2">
    <source>
        <dbReference type="ARBA" id="ARBA00022694"/>
    </source>
</evidence>
<dbReference type="InterPro" id="IPR019442">
    <property type="entry name" value="THADA/TRM732_DUF2428"/>
</dbReference>
<evidence type="ECO:0000313" key="6">
    <source>
        <dbReference type="Proteomes" id="UP000076502"/>
    </source>
</evidence>
<reference evidence="5 6" key="1">
    <citation type="submission" date="2015-07" db="EMBL/GenBank/DDBJ databases">
        <title>The genome of Dufourea novaeangliae.</title>
        <authorList>
            <person name="Pan H."/>
            <person name="Kapheim K."/>
        </authorList>
    </citation>
    <scope>NUCLEOTIDE SEQUENCE [LARGE SCALE GENOMIC DNA]</scope>
    <source>
        <strain evidence="5">0120121106</strain>
        <tissue evidence="5">Whole body</tissue>
    </source>
</reference>
<dbReference type="Pfam" id="PF10350">
    <property type="entry name" value="DUF2428"/>
    <property type="match status" value="1"/>
</dbReference>
<proteinExistence type="inferred from homology"/>
<dbReference type="Proteomes" id="UP000076502">
    <property type="component" value="Unassembled WGS sequence"/>
</dbReference>
<evidence type="ECO:0000259" key="4">
    <source>
        <dbReference type="Pfam" id="PF25151"/>
    </source>
</evidence>
<dbReference type="OMA" id="ISCIWMS"/>
<dbReference type="PANTHER" id="PTHR14387">
    <property type="entry name" value="THADA/DEATH RECEPTOR INTERACTING PROTEIN"/>
    <property type="match status" value="1"/>
</dbReference>